<proteinExistence type="predicted"/>
<evidence type="ECO:0000313" key="2">
    <source>
        <dbReference type="Proteomes" id="UP000827517"/>
    </source>
</evidence>
<dbReference type="KEGG" id="vg:77943940"/>
<organism evidence="1 2">
    <name type="scientific">Erwinia phage AH04</name>
    <dbReference type="NCBI Taxonomy" id="2869569"/>
    <lineage>
        <taxon>Viruses</taxon>
        <taxon>Duplodnaviria</taxon>
        <taxon>Heunggongvirae</taxon>
        <taxon>Uroviricota</taxon>
        <taxon>Caudoviricetes</taxon>
        <taxon>Chimalliviridae</taxon>
        <taxon>Meadowvirus</taxon>
        <taxon>Meadowvirus AH04</taxon>
    </lineage>
</organism>
<evidence type="ECO:0000313" key="1">
    <source>
        <dbReference type="EMBL" id="QZA70535.1"/>
    </source>
</evidence>
<dbReference type="RefSeq" id="YP_010667805.1">
    <property type="nucleotide sequence ID" value="NC_070952.1"/>
</dbReference>
<dbReference type="GeneID" id="77943940"/>
<protein>
    <submittedName>
        <fullName evidence="1">Uncharacterized protein</fullName>
    </submittedName>
</protein>
<name>A0AAE7X0G0_9CAUD</name>
<gene>
    <name evidence="1" type="primary">51</name>
    <name evidence="1" type="ORF">AH04_51</name>
</gene>
<sequence>MRLKDLVNEILIDAALKNPPKPYRNVYFIKVLNPGDRKSLFVSFRYKSSKNEVFICFVEIDLNNTERNVSYGISFLIPRARESTTFFKKSEFIPYKDIIEILKMKVIPTFVEKLQKVESLYEQD</sequence>
<accession>A0AAE7X0G0</accession>
<dbReference type="EMBL" id="MZ501267">
    <property type="protein sequence ID" value="QZA70535.1"/>
    <property type="molecule type" value="Genomic_DNA"/>
</dbReference>
<keyword evidence="2" id="KW-1185">Reference proteome</keyword>
<reference evidence="1" key="1">
    <citation type="submission" date="2021-07" db="EMBL/GenBank/DDBJ databases">
        <authorList>
            <person name="Roth S.J."/>
            <person name="Krukonis G.P."/>
            <person name="Delesalle V.A."/>
        </authorList>
    </citation>
    <scope>NUCLEOTIDE SEQUENCE</scope>
</reference>
<dbReference type="Proteomes" id="UP000827517">
    <property type="component" value="Segment"/>
</dbReference>